<dbReference type="InterPro" id="IPR001638">
    <property type="entry name" value="Solute-binding_3/MltF_N"/>
</dbReference>
<dbReference type="InterPro" id="IPR015683">
    <property type="entry name" value="Ionotropic_Glu_rcpt"/>
</dbReference>
<feature type="domain" description="Solute-binding protein family 3/N-terminal" evidence="11">
    <location>
        <begin position="33"/>
        <end position="357"/>
    </location>
</feature>
<organism evidence="12 13">
    <name type="scientific">Christiangramia aestuarii</name>
    <dbReference type="NCBI Taxonomy" id="1028746"/>
    <lineage>
        <taxon>Bacteria</taxon>
        <taxon>Pseudomonadati</taxon>
        <taxon>Bacteroidota</taxon>
        <taxon>Flavobacteriia</taxon>
        <taxon>Flavobacteriales</taxon>
        <taxon>Flavobacteriaceae</taxon>
        <taxon>Christiangramia</taxon>
    </lineage>
</organism>
<dbReference type="PRINTS" id="PR00169">
    <property type="entry name" value="KCHANNEL"/>
</dbReference>
<dbReference type="AlphaFoldDB" id="A0A7K1LPN1"/>
<evidence type="ECO:0000256" key="1">
    <source>
        <dbReference type="ARBA" id="ARBA00004141"/>
    </source>
</evidence>
<comment type="caution">
    <text evidence="12">The sequence shown here is derived from an EMBL/GenBank/DDBJ whole genome shotgun (WGS) entry which is preliminary data.</text>
</comment>
<dbReference type="SUPFAM" id="SSF53850">
    <property type="entry name" value="Periplasmic binding protein-like II"/>
    <property type="match status" value="1"/>
</dbReference>
<dbReference type="RefSeq" id="WP_156276220.1">
    <property type="nucleotide sequence ID" value="NZ_BAABGI010000003.1"/>
</dbReference>
<evidence type="ECO:0000256" key="4">
    <source>
        <dbReference type="ARBA" id="ARBA00022989"/>
    </source>
</evidence>
<evidence type="ECO:0000313" key="13">
    <source>
        <dbReference type="Proteomes" id="UP000460416"/>
    </source>
</evidence>
<sequence>MPHIQKYCLYIFIILFSLPGFGQVTDSIRFKNKLVIGITQTPPFVEKRPQGYAGLSISSWKMVNEQLQLPYEFKEYENLGKLLQAIENAEVDFSVNPITVTDNRMKRMDFSQPYFISHTSVAKKKESRFLKHIKNLFSWDFFSVIGLLLFVIFIFGFLVWLFERKKNKEEFGGDLRGIMQGFWWSAVTMTTVGYGDKSPRTTGGRIIGLIWMFMAVIIISSFTAGIASSLTVESINEEITSIEDLERFDVTTVKSSSSEELLELYNIENELVSTGAEGLQAVFEEKTKLFVYDEPILKFEIERMDISGDVEILGQSLKKDYYSYAFPKGSELLKTINPILIRTLKSMEWATLVKEYN</sequence>
<evidence type="ECO:0000256" key="9">
    <source>
        <dbReference type="ARBA" id="ARBA00023303"/>
    </source>
</evidence>
<accession>A0A7K1LPN1</accession>
<keyword evidence="4 10" id="KW-1133">Transmembrane helix</keyword>
<dbReference type="Gene3D" id="3.40.190.10">
    <property type="entry name" value="Periplasmic binding protein-like II"/>
    <property type="match status" value="2"/>
</dbReference>
<feature type="transmembrane region" description="Helical" evidence="10">
    <location>
        <begin position="206"/>
        <end position="227"/>
    </location>
</feature>
<reference evidence="12 13" key="1">
    <citation type="submission" date="2019-07" db="EMBL/GenBank/DDBJ databases">
        <title>Gramella aestuarii sp. nov., isolated from a tidal flat, and emended description of Gramella echinicola.</title>
        <authorList>
            <person name="Liu L."/>
        </authorList>
    </citation>
    <scope>NUCLEOTIDE SEQUENCE [LARGE SCALE GENOMIC DNA]</scope>
    <source>
        <strain evidence="12 13">BS12</strain>
    </source>
</reference>
<protein>
    <submittedName>
        <fullName evidence="12">Transporter substrate-binding domain-containing protein</fullName>
    </submittedName>
</protein>
<evidence type="ECO:0000256" key="10">
    <source>
        <dbReference type="SAM" id="Phobius"/>
    </source>
</evidence>
<keyword evidence="7" id="KW-0675">Receptor</keyword>
<name>A0A7K1LPN1_9FLAO</name>
<dbReference type="Proteomes" id="UP000460416">
    <property type="component" value="Unassembled WGS sequence"/>
</dbReference>
<dbReference type="SMART" id="SM00062">
    <property type="entry name" value="PBPb"/>
    <property type="match status" value="1"/>
</dbReference>
<evidence type="ECO:0000256" key="6">
    <source>
        <dbReference type="ARBA" id="ARBA00023136"/>
    </source>
</evidence>
<dbReference type="SUPFAM" id="SSF81324">
    <property type="entry name" value="Voltage-gated potassium channels"/>
    <property type="match status" value="1"/>
</dbReference>
<keyword evidence="8" id="KW-0325">Glycoprotein</keyword>
<dbReference type="PANTHER" id="PTHR18966">
    <property type="entry name" value="IONOTROPIC GLUTAMATE RECEPTOR"/>
    <property type="match status" value="1"/>
</dbReference>
<keyword evidence="6 10" id="KW-0472">Membrane</keyword>
<evidence type="ECO:0000259" key="11">
    <source>
        <dbReference type="SMART" id="SM00062"/>
    </source>
</evidence>
<keyword evidence="9" id="KW-0407">Ion channel</keyword>
<gene>
    <name evidence="12" type="ORF">FLP08_09245</name>
</gene>
<keyword evidence="3 10" id="KW-0812">Transmembrane</keyword>
<dbReference type="Gene3D" id="1.10.287.70">
    <property type="match status" value="1"/>
</dbReference>
<evidence type="ECO:0000256" key="7">
    <source>
        <dbReference type="ARBA" id="ARBA00023170"/>
    </source>
</evidence>
<dbReference type="InterPro" id="IPR001320">
    <property type="entry name" value="Iontro_rcpt_C"/>
</dbReference>
<feature type="transmembrane region" description="Helical" evidence="10">
    <location>
        <begin position="141"/>
        <end position="162"/>
    </location>
</feature>
<dbReference type="GO" id="GO:0015276">
    <property type="term" value="F:ligand-gated monoatomic ion channel activity"/>
    <property type="evidence" value="ECO:0007669"/>
    <property type="project" value="InterPro"/>
</dbReference>
<dbReference type="Pfam" id="PF00060">
    <property type="entry name" value="Lig_chan"/>
    <property type="match status" value="1"/>
</dbReference>
<evidence type="ECO:0000256" key="3">
    <source>
        <dbReference type="ARBA" id="ARBA00022692"/>
    </source>
</evidence>
<evidence type="ECO:0000256" key="5">
    <source>
        <dbReference type="ARBA" id="ARBA00023065"/>
    </source>
</evidence>
<dbReference type="OrthoDB" id="9799090at2"/>
<dbReference type="Pfam" id="PF00497">
    <property type="entry name" value="SBP_bac_3"/>
    <property type="match status" value="1"/>
</dbReference>
<evidence type="ECO:0000256" key="8">
    <source>
        <dbReference type="ARBA" id="ARBA00023180"/>
    </source>
</evidence>
<dbReference type="EMBL" id="VJVW01000003">
    <property type="protein sequence ID" value="MUP42759.1"/>
    <property type="molecule type" value="Genomic_DNA"/>
</dbReference>
<keyword evidence="2" id="KW-0813">Transport</keyword>
<keyword evidence="13" id="KW-1185">Reference proteome</keyword>
<keyword evidence="5" id="KW-0406">Ion transport</keyword>
<evidence type="ECO:0000256" key="2">
    <source>
        <dbReference type="ARBA" id="ARBA00022448"/>
    </source>
</evidence>
<evidence type="ECO:0000313" key="12">
    <source>
        <dbReference type="EMBL" id="MUP42759.1"/>
    </source>
</evidence>
<proteinExistence type="predicted"/>
<dbReference type="GO" id="GO:0016020">
    <property type="term" value="C:membrane"/>
    <property type="evidence" value="ECO:0007669"/>
    <property type="project" value="UniProtKB-SubCell"/>
</dbReference>
<comment type="subcellular location">
    <subcellularLocation>
        <location evidence="1">Membrane</location>
        <topology evidence="1">Multi-pass membrane protein</topology>
    </subcellularLocation>
</comment>